<dbReference type="RefSeq" id="WP_154471732.1">
    <property type="nucleotide sequence ID" value="NZ_DBEWUL010000217.1"/>
</dbReference>
<evidence type="ECO:0000313" key="3">
    <source>
        <dbReference type="EMBL" id="MSS36295.1"/>
    </source>
</evidence>
<evidence type="ECO:0000313" key="4">
    <source>
        <dbReference type="Proteomes" id="UP000429958"/>
    </source>
</evidence>
<feature type="transmembrane region" description="Helical" evidence="1">
    <location>
        <begin position="129"/>
        <end position="147"/>
    </location>
</feature>
<dbReference type="InterPro" id="IPR036890">
    <property type="entry name" value="HATPase_C_sf"/>
</dbReference>
<name>A0A7X2TC91_9CLOT</name>
<dbReference type="CDD" id="cd16935">
    <property type="entry name" value="HATPase_AgrC-ComD-like"/>
    <property type="match status" value="1"/>
</dbReference>
<sequence length="442" mass="50530">MTGVLQHAWVSFILSAAETLILYWLCGNFLHRRLRSAPQYAAGILIYFVFQWMTYWFHAPLFSMCIFYCTFTILISCMFFTDALRTKVLTAYLFVVLNYACKLLSAVLVRLFHNEPLPSEPSFLIQSPLAQMAACVLFFFFTLLLILFRNMRKSHKDALYGAISFLVPSGILFTTIQIFHMKNRVSNFYLEISCILFCSSMFLFYLVDDYAIIDEESQKNMIADKLLHMQSSYYQKVEDSQREITALRHDLKKHLHSLVVFLKSGQYEEALDYIEQIYQSANGMKVPLSGGNSMVNILVNNAQQQAAASDIPLTANIMVPPKLPIENVDLCIILGNLLDNALEACIRMKKQSKRFIHTEIRCQKAFLIISISNSYNGQFRKDGNRYESVKLGEKYCGIGLSNVSTVVRKYKGDMKISHDESVFTVTVMLPLSPGLRPIDSPH</sequence>
<dbReference type="PANTHER" id="PTHR40448">
    <property type="entry name" value="TWO-COMPONENT SENSOR HISTIDINE KINASE"/>
    <property type="match status" value="1"/>
</dbReference>
<dbReference type="SUPFAM" id="SSF55874">
    <property type="entry name" value="ATPase domain of HSP90 chaperone/DNA topoisomerase II/histidine kinase"/>
    <property type="match status" value="1"/>
</dbReference>
<feature type="transmembrane region" description="Helical" evidence="1">
    <location>
        <begin position="6"/>
        <end position="25"/>
    </location>
</feature>
<reference evidence="3 4" key="1">
    <citation type="submission" date="2019-08" db="EMBL/GenBank/DDBJ databases">
        <title>In-depth cultivation of the pig gut microbiome towards novel bacterial diversity and tailored functional studies.</title>
        <authorList>
            <person name="Wylensek D."/>
            <person name="Hitch T.C.A."/>
            <person name="Clavel T."/>
        </authorList>
    </citation>
    <scope>NUCLEOTIDE SEQUENCE [LARGE SCALE GENOMIC DNA]</scope>
    <source>
        <strain evidence="3 4">WCA-389-WT-23D1</strain>
    </source>
</reference>
<organism evidence="3 4">
    <name type="scientific">Clostridium porci</name>
    <dbReference type="NCBI Taxonomy" id="2605778"/>
    <lineage>
        <taxon>Bacteria</taxon>
        <taxon>Bacillati</taxon>
        <taxon>Bacillota</taxon>
        <taxon>Clostridia</taxon>
        <taxon>Eubacteriales</taxon>
        <taxon>Clostridiaceae</taxon>
        <taxon>Clostridium</taxon>
    </lineage>
</organism>
<dbReference type="PANTHER" id="PTHR40448:SF1">
    <property type="entry name" value="TWO-COMPONENT SENSOR HISTIDINE KINASE"/>
    <property type="match status" value="1"/>
</dbReference>
<proteinExistence type="predicted"/>
<comment type="caution">
    <text evidence="3">The sequence shown here is derived from an EMBL/GenBank/DDBJ whole genome shotgun (WGS) entry which is preliminary data.</text>
</comment>
<keyword evidence="4" id="KW-1185">Reference proteome</keyword>
<evidence type="ECO:0000256" key="1">
    <source>
        <dbReference type="SAM" id="Phobius"/>
    </source>
</evidence>
<protein>
    <submittedName>
        <fullName evidence="3">GHKL domain-containing protein</fullName>
    </submittedName>
</protein>
<feature type="transmembrane region" description="Helical" evidence="1">
    <location>
        <begin position="37"/>
        <end position="55"/>
    </location>
</feature>
<feature type="transmembrane region" description="Helical" evidence="1">
    <location>
        <begin position="61"/>
        <end position="81"/>
    </location>
</feature>
<feature type="domain" description="Sensor histidine kinase NatK-like C-terminal" evidence="2">
    <location>
        <begin position="326"/>
        <end position="430"/>
    </location>
</feature>
<dbReference type="EMBL" id="VUMD01000005">
    <property type="protein sequence ID" value="MSS36295.1"/>
    <property type="molecule type" value="Genomic_DNA"/>
</dbReference>
<feature type="transmembrane region" description="Helical" evidence="1">
    <location>
        <begin position="88"/>
        <end position="109"/>
    </location>
</feature>
<feature type="transmembrane region" description="Helical" evidence="1">
    <location>
        <begin position="186"/>
        <end position="207"/>
    </location>
</feature>
<dbReference type="Gene3D" id="3.30.565.10">
    <property type="entry name" value="Histidine kinase-like ATPase, C-terminal domain"/>
    <property type="match status" value="1"/>
</dbReference>
<gene>
    <name evidence="3" type="ORF">FYJ39_06870</name>
</gene>
<keyword evidence="1" id="KW-1133">Transmembrane helix</keyword>
<dbReference type="InterPro" id="IPR032834">
    <property type="entry name" value="NatK-like_C"/>
</dbReference>
<dbReference type="Proteomes" id="UP000429958">
    <property type="component" value="Unassembled WGS sequence"/>
</dbReference>
<dbReference type="AlphaFoldDB" id="A0A7X2TC91"/>
<dbReference type="Pfam" id="PF14501">
    <property type="entry name" value="HATPase_c_5"/>
    <property type="match status" value="1"/>
</dbReference>
<evidence type="ECO:0000259" key="2">
    <source>
        <dbReference type="Pfam" id="PF14501"/>
    </source>
</evidence>
<dbReference type="GO" id="GO:0042802">
    <property type="term" value="F:identical protein binding"/>
    <property type="evidence" value="ECO:0007669"/>
    <property type="project" value="TreeGrafter"/>
</dbReference>
<keyword evidence="1" id="KW-0812">Transmembrane</keyword>
<accession>A0A7X2TC91</accession>
<keyword evidence="1" id="KW-0472">Membrane</keyword>
<feature type="transmembrane region" description="Helical" evidence="1">
    <location>
        <begin position="159"/>
        <end position="180"/>
    </location>
</feature>